<dbReference type="Proteomes" id="UP000305709">
    <property type="component" value="Unassembled WGS sequence"/>
</dbReference>
<keyword evidence="3" id="KW-1185">Reference proteome</keyword>
<dbReference type="PROSITE" id="PS50271">
    <property type="entry name" value="ZF_UBP"/>
    <property type="match status" value="1"/>
</dbReference>
<dbReference type="OrthoDB" id="120315at2"/>
<dbReference type="AlphaFoldDB" id="A0A5C4N9W2"/>
<comment type="caution">
    <text evidence="2">The sequence shown here is derived from an EMBL/GenBank/DDBJ whole genome shotgun (WGS) entry which is preliminary data.</text>
</comment>
<dbReference type="Gene3D" id="3.30.40.10">
    <property type="entry name" value="Zinc/RING finger domain, C3HC4 (zinc finger)"/>
    <property type="match status" value="1"/>
</dbReference>
<dbReference type="Pfam" id="PF02148">
    <property type="entry name" value="zf-UBP"/>
    <property type="match status" value="1"/>
</dbReference>
<evidence type="ECO:0000313" key="2">
    <source>
        <dbReference type="EMBL" id="TNC58945.1"/>
    </source>
</evidence>
<gene>
    <name evidence="2" type="ORF">FHG71_23230</name>
</gene>
<name>A0A5C4N9W2_9RHOB</name>
<accession>A0A5C4N9W2</accession>
<evidence type="ECO:0000259" key="1">
    <source>
        <dbReference type="PROSITE" id="PS50271"/>
    </source>
</evidence>
<reference evidence="2 3" key="1">
    <citation type="submission" date="2019-06" db="EMBL/GenBank/DDBJ databases">
        <authorList>
            <person name="Jiang L."/>
        </authorList>
    </citation>
    <scope>NUCLEOTIDE SEQUENCE [LARGE SCALE GENOMIC DNA]</scope>
    <source>
        <strain evidence="2 3">YIM 48858</strain>
    </source>
</reference>
<protein>
    <submittedName>
        <fullName evidence="2">UBP-type zinc finger domain-containing protein</fullName>
    </submittedName>
</protein>
<dbReference type="InterPro" id="IPR013083">
    <property type="entry name" value="Znf_RING/FYVE/PHD"/>
</dbReference>
<dbReference type="GO" id="GO:0008270">
    <property type="term" value="F:zinc ion binding"/>
    <property type="evidence" value="ECO:0007669"/>
    <property type="project" value="InterPro"/>
</dbReference>
<sequence>MAARPQGSAQIEGAAILAETCTHLDTIVEVTPSARGCEECLQTGSRWVHLRLCRTCGHVGCCDSSPNRHATAHFHATGHPIIEGYDPPEGWGWCYLDRMVVDVGQPTPQSGPIPKFV</sequence>
<evidence type="ECO:0000313" key="3">
    <source>
        <dbReference type="Proteomes" id="UP000305709"/>
    </source>
</evidence>
<dbReference type="InterPro" id="IPR001607">
    <property type="entry name" value="Znf_UBP"/>
</dbReference>
<proteinExistence type="predicted"/>
<feature type="domain" description="UBP-type" evidence="1">
    <location>
        <begin position="19"/>
        <end position="117"/>
    </location>
</feature>
<dbReference type="SUPFAM" id="SSF57850">
    <property type="entry name" value="RING/U-box"/>
    <property type="match status" value="1"/>
</dbReference>
<organism evidence="2 3">
    <name type="scientific">Rubellimicrobium roseum</name>
    <dbReference type="NCBI Taxonomy" id="687525"/>
    <lineage>
        <taxon>Bacteria</taxon>
        <taxon>Pseudomonadati</taxon>
        <taxon>Pseudomonadota</taxon>
        <taxon>Alphaproteobacteria</taxon>
        <taxon>Rhodobacterales</taxon>
        <taxon>Roseobacteraceae</taxon>
        <taxon>Rubellimicrobium</taxon>
    </lineage>
</organism>
<dbReference type="EMBL" id="VDFV01000145">
    <property type="protein sequence ID" value="TNC58945.1"/>
    <property type="molecule type" value="Genomic_DNA"/>
</dbReference>